<dbReference type="InterPro" id="IPR057560">
    <property type="entry name" value="Znf_SCAND3"/>
</dbReference>
<comment type="caution">
    <text evidence="3">The sequence shown here is derived from an EMBL/GenBank/DDBJ whole genome shotgun (WGS) entry which is preliminary data.</text>
</comment>
<name>A0A8K0DAR2_IGNLU</name>
<protein>
    <recommendedName>
        <fullName evidence="2">SCAN domain-containing protein</fullName>
    </recommendedName>
</protein>
<dbReference type="Pfam" id="PF23663">
    <property type="entry name" value="Znf_SCAND3"/>
    <property type="match status" value="1"/>
</dbReference>
<dbReference type="Proteomes" id="UP000801492">
    <property type="component" value="Unassembled WGS sequence"/>
</dbReference>
<evidence type="ECO:0000256" key="1">
    <source>
        <dbReference type="SAM" id="MobiDB-lite"/>
    </source>
</evidence>
<dbReference type="EMBL" id="VTPC01001205">
    <property type="protein sequence ID" value="KAF2902720.1"/>
    <property type="molecule type" value="Genomic_DNA"/>
</dbReference>
<evidence type="ECO:0000313" key="3">
    <source>
        <dbReference type="EMBL" id="KAF2902720.1"/>
    </source>
</evidence>
<evidence type="ECO:0000259" key="2">
    <source>
        <dbReference type="Pfam" id="PF23663"/>
    </source>
</evidence>
<dbReference type="AlphaFoldDB" id="A0A8K0DAR2"/>
<keyword evidence="4" id="KW-1185">Reference proteome</keyword>
<feature type="region of interest" description="Disordered" evidence="1">
    <location>
        <begin position="1"/>
        <end position="20"/>
    </location>
</feature>
<accession>A0A8K0DAR2</accession>
<evidence type="ECO:0000313" key="4">
    <source>
        <dbReference type="Proteomes" id="UP000801492"/>
    </source>
</evidence>
<reference evidence="3" key="1">
    <citation type="submission" date="2019-08" db="EMBL/GenBank/DDBJ databases">
        <title>The genome of the North American firefly Photinus pyralis.</title>
        <authorList>
            <consortium name="Photinus pyralis genome working group"/>
            <person name="Fallon T.R."/>
            <person name="Sander Lower S.E."/>
            <person name="Weng J.-K."/>
        </authorList>
    </citation>
    <scope>NUCLEOTIDE SEQUENCE</scope>
    <source>
        <strain evidence="3">TRF0915ILg1</strain>
        <tissue evidence="3">Whole body</tissue>
    </source>
</reference>
<proteinExistence type="predicted"/>
<organism evidence="3 4">
    <name type="scientific">Ignelater luminosus</name>
    <name type="common">Cucubano</name>
    <name type="synonym">Pyrophorus luminosus</name>
    <dbReference type="NCBI Taxonomy" id="2038154"/>
    <lineage>
        <taxon>Eukaryota</taxon>
        <taxon>Metazoa</taxon>
        <taxon>Ecdysozoa</taxon>
        <taxon>Arthropoda</taxon>
        <taxon>Hexapoda</taxon>
        <taxon>Insecta</taxon>
        <taxon>Pterygota</taxon>
        <taxon>Neoptera</taxon>
        <taxon>Endopterygota</taxon>
        <taxon>Coleoptera</taxon>
        <taxon>Polyphaga</taxon>
        <taxon>Elateriformia</taxon>
        <taxon>Elateroidea</taxon>
        <taxon>Elateridae</taxon>
        <taxon>Agrypninae</taxon>
        <taxon>Pyrophorini</taxon>
        <taxon>Ignelater</taxon>
    </lineage>
</organism>
<feature type="domain" description="SCAN" evidence="2">
    <location>
        <begin position="40"/>
        <end position="76"/>
    </location>
</feature>
<gene>
    <name evidence="3" type="ORF">ILUMI_03466</name>
</gene>
<sequence length="127" mass="13892">MEDAINARTSSRNKAPAMAVEPSECLDRLPDNNNAKKVYVHGVCGISNEADEGYGEKATCRLCHNKEEIDKKKRSAAHFPSAKIEDNVRIRIPDVDRDRGDPRSVLAVVTNVEGASCKLGTEQGVLK</sequence>